<keyword evidence="1" id="KW-0862">Zinc</keyword>
<dbReference type="EMBL" id="BAAANE010000011">
    <property type="protein sequence ID" value="GAA1657377.1"/>
    <property type="molecule type" value="Genomic_DNA"/>
</dbReference>
<dbReference type="InterPro" id="IPR003737">
    <property type="entry name" value="GlcNAc_PI_deacetylase-related"/>
</dbReference>
<sequence length="245" mass="27154">MSVPVANPRPDAEIERVLAVVAHPDDIDFGGAGTIAQWTRAGIEVSYCIVTDGQAGGFEADRDRAEMPAVRRAEQTTAAKHVGVHDLHFLGYEDGSVEPTRDLVRRLVRVIREVRPQRLLGQSPERNWSRLRVSHPDHLATAEATVRAFYPAAGNPFAFPELEAEGLKAWDVGELWMMEHPEANHYVDVTDTFDRKLAALMSHASQHPDPDGLPARIRRWMTQSATAAGFPADHLAEPFTVIRLS</sequence>
<dbReference type="RefSeq" id="WP_344115654.1">
    <property type="nucleotide sequence ID" value="NZ_BAAANE010000011.1"/>
</dbReference>
<dbReference type="InterPro" id="IPR024078">
    <property type="entry name" value="LmbE-like_dom_sf"/>
</dbReference>
<evidence type="ECO:0000256" key="1">
    <source>
        <dbReference type="ARBA" id="ARBA00022833"/>
    </source>
</evidence>
<dbReference type="Pfam" id="PF02585">
    <property type="entry name" value="PIG-L"/>
    <property type="match status" value="1"/>
</dbReference>
<name>A0ABN2FSB5_9ACTN</name>
<dbReference type="SUPFAM" id="SSF102588">
    <property type="entry name" value="LmbE-like"/>
    <property type="match status" value="1"/>
</dbReference>
<gene>
    <name evidence="2" type="ORF">GCM10009744_57960</name>
</gene>
<protein>
    <submittedName>
        <fullName evidence="2">PIG-L family deacetylase</fullName>
    </submittedName>
</protein>
<proteinExistence type="predicted"/>
<reference evidence="2 3" key="1">
    <citation type="journal article" date="2019" name="Int. J. Syst. Evol. Microbiol.">
        <title>The Global Catalogue of Microorganisms (GCM) 10K type strain sequencing project: providing services to taxonomists for standard genome sequencing and annotation.</title>
        <authorList>
            <consortium name="The Broad Institute Genomics Platform"/>
            <consortium name="The Broad Institute Genome Sequencing Center for Infectious Disease"/>
            <person name="Wu L."/>
            <person name="Ma J."/>
        </authorList>
    </citation>
    <scope>NUCLEOTIDE SEQUENCE [LARGE SCALE GENOMIC DNA]</scope>
    <source>
        <strain evidence="2 3">JCM 14306</strain>
    </source>
</reference>
<evidence type="ECO:0000313" key="3">
    <source>
        <dbReference type="Proteomes" id="UP001501319"/>
    </source>
</evidence>
<keyword evidence="3" id="KW-1185">Reference proteome</keyword>
<comment type="caution">
    <text evidence="2">The sequence shown here is derived from an EMBL/GenBank/DDBJ whole genome shotgun (WGS) entry which is preliminary data.</text>
</comment>
<evidence type="ECO:0000313" key="2">
    <source>
        <dbReference type="EMBL" id="GAA1657377.1"/>
    </source>
</evidence>
<dbReference type="PANTHER" id="PTHR12993:SF28">
    <property type="entry name" value="LMBE FAMILY PROTEIN"/>
    <property type="match status" value="1"/>
</dbReference>
<organism evidence="2 3">
    <name type="scientific">Kribbella alba</name>
    <dbReference type="NCBI Taxonomy" id="190197"/>
    <lineage>
        <taxon>Bacteria</taxon>
        <taxon>Bacillati</taxon>
        <taxon>Actinomycetota</taxon>
        <taxon>Actinomycetes</taxon>
        <taxon>Propionibacteriales</taxon>
        <taxon>Kribbellaceae</taxon>
        <taxon>Kribbella</taxon>
    </lineage>
</organism>
<dbReference type="PANTHER" id="PTHR12993">
    <property type="entry name" value="N-ACETYLGLUCOSAMINYL-PHOSPHATIDYLINOSITOL DE-N-ACETYLASE-RELATED"/>
    <property type="match status" value="1"/>
</dbReference>
<dbReference type="Proteomes" id="UP001501319">
    <property type="component" value="Unassembled WGS sequence"/>
</dbReference>
<accession>A0ABN2FSB5</accession>
<dbReference type="Gene3D" id="3.40.50.10320">
    <property type="entry name" value="LmbE-like"/>
    <property type="match status" value="1"/>
</dbReference>